<comment type="similarity">
    <text evidence="1">Belongs to the MLP family.</text>
</comment>
<reference evidence="4" key="1">
    <citation type="submission" date="2013-01" db="EMBL/GenBank/DDBJ databases">
        <title>Draft Genome Sequence of a Mulberry Tree, Morus notabilis C.K. Schneid.</title>
        <authorList>
            <person name="He N."/>
            <person name="Zhao S."/>
        </authorList>
    </citation>
    <scope>NUCLEOTIDE SEQUENCE</scope>
</reference>
<dbReference type="InterPro" id="IPR023393">
    <property type="entry name" value="START-like_dom_sf"/>
</dbReference>
<dbReference type="Gene3D" id="3.30.530.20">
    <property type="match status" value="1"/>
</dbReference>
<evidence type="ECO:0000313" key="4">
    <source>
        <dbReference type="Proteomes" id="UP000030645"/>
    </source>
</evidence>
<gene>
    <name evidence="3" type="ORF">L484_004137</name>
</gene>
<dbReference type="EMBL" id="KE346131">
    <property type="protein sequence ID" value="EXC27066.1"/>
    <property type="molecule type" value="Genomic_DNA"/>
</dbReference>
<dbReference type="InterPro" id="IPR000916">
    <property type="entry name" value="Bet_v_I/MLP"/>
</dbReference>
<dbReference type="InterPro" id="IPR052006">
    <property type="entry name" value="MLP-like"/>
</dbReference>
<dbReference type="AlphaFoldDB" id="W9SG89"/>
<dbReference type="PANTHER" id="PTHR31338">
    <property type="entry name" value="POLYKETIDE CYCLASE/DEHYDRASE AND LIPID TRANSPORT SUPERFAMILY PROTEIN"/>
    <property type="match status" value="1"/>
</dbReference>
<organism evidence="3 4">
    <name type="scientific">Morus notabilis</name>
    <dbReference type="NCBI Taxonomy" id="981085"/>
    <lineage>
        <taxon>Eukaryota</taxon>
        <taxon>Viridiplantae</taxon>
        <taxon>Streptophyta</taxon>
        <taxon>Embryophyta</taxon>
        <taxon>Tracheophyta</taxon>
        <taxon>Spermatophyta</taxon>
        <taxon>Magnoliopsida</taxon>
        <taxon>eudicotyledons</taxon>
        <taxon>Gunneridae</taxon>
        <taxon>Pentapetalae</taxon>
        <taxon>rosids</taxon>
        <taxon>fabids</taxon>
        <taxon>Rosales</taxon>
        <taxon>Moraceae</taxon>
        <taxon>Moreae</taxon>
        <taxon>Morus</taxon>
    </lineage>
</organism>
<keyword evidence="4" id="KW-1185">Reference proteome</keyword>
<evidence type="ECO:0000313" key="3">
    <source>
        <dbReference type="EMBL" id="EXC27066.1"/>
    </source>
</evidence>
<dbReference type="Proteomes" id="UP000030645">
    <property type="component" value="Unassembled WGS sequence"/>
</dbReference>
<name>W9SG89_9ROSA</name>
<sequence>MLFLITNISTFSFNTVTAGSSNIEYCTAIVEAIDEKNKIVRNKAIEGARDNQETGQQLQAIDKADGGGSIVKTTVEYEKKNEAVPDPTAYFDFAAALYKTMDAHLVNNA</sequence>
<protein>
    <recommendedName>
        <fullName evidence="2">Bet v I/Major latex protein domain-containing protein</fullName>
    </recommendedName>
</protein>
<dbReference type="PANTHER" id="PTHR31338:SF16">
    <property type="entry name" value="POLYKETIDE CYCLASE_DEHYDRASE AND LIPID TRANSPORT SUPERFAMILY PROTEIN"/>
    <property type="match status" value="1"/>
</dbReference>
<accession>W9SG89</accession>
<dbReference type="SUPFAM" id="SSF55961">
    <property type="entry name" value="Bet v1-like"/>
    <property type="match status" value="1"/>
</dbReference>
<evidence type="ECO:0000256" key="1">
    <source>
        <dbReference type="ARBA" id="ARBA00038242"/>
    </source>
</evidence>
<feature type="domain" description="Bet v I/Major latex protein" evidence="2">
    <location>
        <begin position="16"/>
        <end position="108"/>
    </location>
</feature>
<proteinExistence type="inferred from homology"/>
<evidence type="ECO:0000259" key="2">
    <source>
        <dbReference type="SMART" id="SM01037"/>
    </source>
</evidence>
<dbReference type="GO" id="GO:0006952">
    <property type="term" value="P:defense response"/>
    <property type="evidence" value="ECO:0007669"/>
    <property type="project" value="InterPro"/>
</dbReference>
<dbReference type="Pfam" id="PF00407">
    <property type="entry name" value="Bet_v_1"/>
    <property type="match status" value="1"/>
</dbReference>
<dbReference type="SMART" id="SM01037">
    <property type="entry name" value="Bet_v_1"/>
    <property type="match status" value="1"/>
</dbReference>